<name>A0A151AZN0_9FIRM</name>
<protein>
    <recommendedName>
        <fullName evidence="3">Iron-only hydrogenase system regulator</fullName>
    </recommendedName>
</protein>
<gene>
    <name evidence="1" type="ORF">MOMUL_08790</name>
</gene>
<dbReference type="InterPro" id="IPR027271">
    <property type="entry name" value="Acetolactate_synth/TF_NikR_C"/>
</dbReference>
<dbReference type="InterPro" id="IPR045865">
    <property type="entry name" value="ACT-like_dom_sf"/>
</dbReference>
<dbReference type="Gene3D" id="3.30.70.1150">
    <property type="entry name" value="ACT-like. Chain A, domain 2"/>
    <property type="match status" value="1"/>
</dbReference>
<proteinExistence type="predicted"/>
<dbReference type="OrthoDB" id="1121298at2"/>
<dbReference type="SUPFAM" id="SSF55021">
    <property type="entry name" value="ACT-like"/>
    <property type="match status" value="1"/>
</dbReference>
<dbReference type="RefSeq" id="WP_062281995.1">
    <property type="nucleotide sequence ID" value="NZ_LTBC01000002.1"/>
</dbReference>
<accession>A0A151AZN0</accession>
<evidence type="ECO:0000313" key="1">
    <source>
        <dbReference type="EMBL" id="KYH33101.1"/>
    </source>
</evidence>
<evidence type="ECO:0008006" key="3">
    <source>
        <dbReference type="Google" id="ProtNLM"/>
    </source>
</evidence>
<reference evidence="1 2" key="1">
    <citation type="submission" date="2016-02" db="EMBL/GenBank/DDBJ databases">
        <title>Genome sequence of Moorella mulderi DSM 14980.</title>
        <authorList>
            <person name="Poehlein A."/>
            <person name="Daniel R."/>
        </authorList>
    </citation>
    <scope>NUCLEOTIDE SEQUENCE [LARGE SCALE GENOMIC DNA]</scope>
    <source>
        <strain evidence="1 2">DSM 14980</strain>
    </source>
</reference>
<comment type="caution">
    <text evidence="1">The sequence shown here is derived from an EMBL/GenBank/DDBJ whole genome shotgun (WGS) entry which is preliminary data.</text>
</comment>
<dbReference type="PATRIC" id="fig|1122241.3.peg.926"/>
<keyword evidence="2" id="KW-1185">Reference proteome</keyword>
<dbReference type="AlphaFoldDB" id="A0A151AZN0"/>
<evidence type="ECO:0000313" key="2">
    <source>
        <dbReference type="Proteomes" id="UP000075670"/>
    </source>
</evidence>
<organism evidence="1 2">
    <name type="scientific">Moorella mulderi DSM 14980</name>
    <dbReference type="NCBI Taxonomy" id="1122241"/>
    <lineage>
        <taxon>Bacteria</taxon>
        <taxon>Bacillati</taxon>
        <taxon>Bacillota</taxon>
        <taxon>Clostridia</taxon>
        <taxon>Neomoorellales</taxon>
        <taxon>Neomoorellaceae</taxon>
        <taxon>Neomoorella</taxon>
    </lineage>
</organism>
<sequence length="85" mass="9479">MSCPTIMAILIDNRRETATKVQEILTKYGCIIRVRLGLHETEACSDEGLIILQLCAPEVQVQQLKDELNSLGRVKAEVIKLALDD</sequence>
<dbReference type="Proteomes" id="UP000075670">
    <property type="component" value="Unassembled WGS sequence"/>
</dbReference>
<dbReference type="EMBL" id="LTBC01000002">
    <property type="protein sequence ID" value="KYH33101.1"/>
    <property type="molecule type" value="Genomic_DNA"/>
</dbReference>